<protein>
    <submittedName>
        <fullName evidence="3">HPP family protein</fullName>
    </submittedName>
</protein>
<keyword evidence="4" id="KW-1185">Reference proteome</keyword>
<dbReference type="PANTHER" id="PTHR33741:SF5">
    <property type="entry name" value="TRANSMEMBRANE PROTEIN DDB_G0269096-RELATED"/>
    <property type="match status" value="1"/>
</dbReference>
<proteinExistence type="predicted"/>
<evidence type="ECO:0000259" key="2">
    <source>
        <dbReference type="Pfam" id="PF04982"/>
    </source>
</evidence>
<dbReference type="InterPro" id="IPR007065">
    <property type="entry name" value="HPP"/>
</dbReference>
<feature type="transmembrane region" description="Helical" evidence="1">
    <location>
        <begin position="138"/>
        <end position="160"/>
    </location>
</feature>
<dbReference type="OrthoDB" id="9811720at2"/>
<evidence type="ECO:0000313" key="4">
    <source>
        <dbReference type="Proteomes" id="UP000198972"/>
    </source>
</evidence>
<evidence type="ECO:0000313" key="3">
    <source>
        <dbReference type="EMBL" id="SDE91448.1"/>
    </source>
</evidence>
<evidence type="ECO:0000256" key="1">
    <source>
        <dbReference type="SAM" id="Phobius"/>
    </source>
</evidence>
<dbReference type="RefSeq" id="WP_091227200.1">
    <property type="nucleotide sequence ID" value="NZ_FNBG01000003.1"/>
</dbReference>
<keyword evidence="1" id="KW-1133">Transmembrane helix</keyword>
<dbReference type="EMBL" id="FNBG01000003">
    <property type="protein sequence ID" value="SDE91448.1"/>
    <property type="molecule type" value="Genomic_DNA"/>
</dbReference>
<feature type="transmembrane region" description="Helical" evidence="1">
    <location>
        <begin position="92"/>
        <end position="118"/>
    </location>
</feature>
<name>A0A1G7GTE5_9BACL</name>
<feature type="domain" description="HPP transmembrane region" evidence="2">
    <location>
        <begin position="25"/>
        <end position="170"/>
    </location>
</feature>
<dbReference type="Proteomes" id="UP000198972">
    <property type="component" value="Unassembled WGS sequence"/>
</dbReference>
<organism evidence="3 4">
    <name type="scientific">Fontibacillus panacisegetis</name>
    <dbReference type="NCBI Taxonomy" id="670482"/>
    <lineage>
        <taxon>Bacteria</taxon>
        <taxon>Bacillati</taxon>
        <taxon>Bacillota</taxon>
        <taxon>Bacilli</taxon>
        <taxon>Bacillales</taxon>
        <taxon>Paenibacillaceae</taxon>
        <taxon>Fontibacillus</taxon>
    </lineage>
</organism>
<dbReference type="STRING" id="670482.SAMN04488542_103192"/>
<reference evidence="3 4" key="1">
    <citation type="submission" date="2016-10" db="EMBL/GenBank/DDBJ databases">
        <authorList>
            <person name="de Groot N.N."/>
        </authorList>
    </citation>
    <scope>NUCLEOTIDE SEQUENCE [LARGE SCALE GENOMIC DNA]</scope>
    <source>
        <strain evidence="3 4">DSM 28129</strain>
    </source>
</reference>
<dbReference type="AlphaFoldDB" id="A0A1G7GTE5"/>
<feature type="transmembrane region" description="Helical" evidence="1">
    <location>
        <begin position="52"/>
        <end position="71"/>
    </location>
</feature>
<dbReference type="InterPro" id="IPR058581">
    <property type="entry name" value="TM_HPP"/>
</dbReference>
<feature type="transmembrane region" description="Helical" evidence="1">
    <location>
        <begin position="21"/>
        <end position="46"/>
    </location>
</feature>
<gene>
    <name evidence="3" type="ORF">SAMN04488542_103192</name>
</gene>
<accession>A0A1G7GTE5</accession>
<sequence>MSGNQASAFFEKMKGKGRTPLKVLPANALIGAVGGFISIAILAFLTEFTVEAWIMAPFGASCVLAFGVWDAPLSQPRNIIGGHMISTFVGLVMYHLFGQGILVMAAAVGLAIGLMMLTKTTHPPAGANPLVVIMAGSGWSFLFAPVLIGAVVIVLVALLVNNMDKKRQYPTFWI</sequence>
<keyword evidence="1" id="KW-0812">Transmembrane</keyword>
<keyword evidence="1" id="KW-0472">Membrane</keyword>
<dbReference type="Pfam" id="PF04982">
    <property type="entry name" value="TM_HPP"/>
    <property type="match status" value="1"/>
</dbReference>
<dbReference type="PANTHER" id="PTHR33741">
    <property type="entry name" value="TRANSMEMBRANE PROTEIN DDB_G0269096-RELATED"/>
    <property type="match status" value="1"/>
</dbReference>